<evidence type="ECO:0000256" key="4">
    <source>
        <dbReference type="ARBA" id="ARBA00022475"/>
    </source>
</evidence>
<dbReference type="OrthoDB" id="9767900at2"/>
<evidence type="ECO:0000256" key="6">
    <source>
        <dbReference type="ARBA" id="ARBA00022679"/>
    </source>
</evidence>
<sequence>MKRTLMTAYTHFVHNINTLATTEDESQELVHVLQKLLLQTGTLLRIPDCALALLDASRTIIARTIQHQYGQEFPSIRVLQDEGAMSWVRKHHEPFVINRAALTLQNVPGSSIIYVPLLYNESFHGTLVASSREIESFGADEVRILTIFAEQAALIIAKARQAELAQQRARRLEMLMHLSRGMTMRLEQDALYRLVLADVRYLVDCDRAMIYLPRGETQELVPVAEWSRKNMSVAHEPGPERAGIKIIDRQREKIKQPDTEAIIVWAATHRHAMVYTPPATACAATAMNNMAQLATPFVSRETLYGVLSLWRETPFTGEELRIVRNLSHLVATALENTELFQRVRSDQEQLRAILAASSDGIAMLDNEGRFIEANAAFGQLFHIASAQLPGLEGLKLFVSSEDDVAEQGPTLVRRALETQQPLAYSEIELQIQGRPRALGLSITPVAVGKQPISLLIARDVTAIRDATRMKANFLSMITHELRSPLNAINGYLDLALTGLGGELSEQQREFILRARAGSEHLYALVEDLLLLSRADSGQLRLNREIIKLQDVIANAREEMELTAADQDINLAIEIADDFPRLYADGVRLQQVLRNLLSNALRFTPAKGTVVIAANLARLGPGETEIIAEDGRVVELQVRDTGSGIPRDFHQRIFERFFQVPDGSSGRASGQGLGLAIVKMIVELHGGRVSVESEPEEGSTFTCILPCLLA</sequence>
<dbReference type="SUPFAM" id="SSF55874">
    <property type="entry name" value="ATPase domain of HSP90 chaperone/DNA topoisomerase II/histidine kinase"/>
    <property type="match status" value="1"/>
</dbReference>
<keyword evidence="4" id="KW-1003">Cell membrane</keyword>
<dbReference type="GO" id="GO:0000155">
    <property type="term" value="F:phosphorelay sensor kinase activity"/>
    <property type="evidence" value="ECO:0007669"/>
    <property type="project" value="InterPro"/>
</dbReference>
<reference evidence="15 16" key="1">
    <citation type="submission" date="2019-01" db="EMBL/GenBank/DDBJ databases">
        <title>Ktedonosporobacter rubrisoli SCAWS-G2.</title>
        <authorList>
            <person name="Huang Y."/>
            <person name="Yan B."/>
        </authorList>
    </citation>
    <scope>NUCLEOTIDE SEQUENCE [LARGE SCALE GENOMIC DNA]</scope>
    <source>
        <strain evidence="15 16">SCAWS-G2</strain>
    </source>
</reference>
<keyword evidence="7" id="KW-0547">Nucleotide-binding</keyword>
<keyword evidence="11" id="KW-0472">Membrane</keyword>
<dbReference type="InterPro" id="IPR003018">
    <property type="entry name" value="GAF"/>
</dbReference>
<evidence type="ECO:0000256" key="5">
    <source>
        <dbReference type="ARBA" id="ARBA00022553"/>
    </source>
</evidence>
<dbReference type="InterPro" id="IPR035965">
    <property type="entry name" value="PAS-like_dom_sf"/>
</dbReference>
<accession>A0A4P6K065</accession>
<dbReference type="Gene3D" id="3.30.450.20">
    <property type="entry name" value="PAS domain"/>
    <property type="match status" value="1"/>
</dbReference>
<dbReference type="GO" id="GO:0005524">
    <property type="term" value="F:ATP binding"/>
    <property type="evidence" value="ECO:0007669"/>
    <property type="project" value="UniProtKB-KW"/>
</dbReference>
<dbReference type="Pfam" id="PF02518">
    <property type="entry name" value="HATPase_c"/>
    <property type="match status" value="1"/>
</dbReference>
<dbReference type="KEGG" id="kbs:EPA93_37265"/>
<evidence type="ECO:0000256" key="7">
    <source>
        <dbReference type="ARBA" id="ARBA00022741"/>
    </source>
</evidence>
<comment type="subcellular location">
    <subcellularLocation>
        <location evidence="2">Cell membrane</location>
    </subcellularLocation>
</comment>
<comment type="catalytic activity">
    <reaction evidence="1">
        <text>ATP + protein L-histidine = ADP + protein N-phospho-L-histidine.</text>
        <dbReference type="EC" id="2.7.13.3"/>
    </reaction>
</comment>
<evidence type="ECO:0000256" key="11">
    <source>
        <dbReference type="ARBA" id="ARBA00023136"/>
    </source>
</evidence>
<dbReference type="EMBL" id="CP035758">
    <property type="protein sequence ID" value="QBD81325.1"/>
    <property type="molecule type" value="Genomic_DNA"/>
</dbReference>
<dbReference type="Gene3D" id="3.30.565.10">
    <property type="entry name" value="Histidine kinase-like ATPase, C-terminal domain"/>
    <property type="match status" value="1"/>
</dbReference>
<dbReference type="Gene3D" id="1.10.287.130">
    <property type="match status" value="1"/>
</dbReference>
<dbReference type="SMART" id="SM00387">
    <property type="entry name" value="HATPase_c"/>
    <property type="match status" value="1"/>
</dbReference>
<dbReference type="InterPro" id="IPR029016">
    <property type="entry name" value="GAF-like_dom_sf"/>
</dbReference>
<dbReference type="InterPro" id="IPR003661">
    <property type="entry name" value="HisK_dim/P_dom"/>
</dbReference>
<evidence type="ECO:0000256" key="12">
    <source>
        <dbReference type="SAM" id="Coils"/>
    </source>
</evidence>
<feature type="domain" description="Histidine kinase" evidence="13">
    <location>
        <begin position="476"/>
        <end position="708"/>
    </location>
</feature>
<evidence type="ECO:0000256" key="3">
    <source>
        <dbReference type="ARBA" id="ARBA00012438"/>
    </source>
</evidence>
<dbReference type="InterPro" id="IPR013656">
    <property type="entry name" value="PAS_4"/>
</dbReference>
<dbReference type="SMART" id="SM00388">
    <property type="entry name" value="HisKA"/>
    <property type="match status" value="1"/>
</dbReference>
<dbReference type="PANTHER" id="PTHR43711:SF31">
    <property type="entry name" value="HISTIDINE KINASE"/>
    <property type="match status" value="1"/>
</dbReference>
<dbReference type="CDD" id="cd00130">
    <property type="entry name" value="PAS"/>
    <property type="match status" value="1"/>
</dbReference>
<keyword evidence="5" id="KW-0597">Phosphoprotein</keyword>
<feature type="domain" description="PAS" evidence="14">
    <location>
        <begin position="346"/>
        <end position="419"/>
    </location>
</feature>
<dbReference type="PROSITE" id="PS50109">
    <property type="entry name" value="HIS_KIN"/>
    <property type="match status" value="1"/>
</dbReference>
<evidence type="ECO:0000256" key="1">
    <source>
        <dbReference type="ARBA" id="ARBA00000085"/>
    </source>
</evidence>
<dbReference type="InterPro" id="IPR036890">
    <property type="entry name" value="HATPase_C_sf"/>
</dbReference>
<dbReference type="PRINTS" id="PR00344">
    <property type="entry name" value="BCTRLSENSOR"/>
</dbReference>
<dbReference type="InterPro" id="IPR036097">
    <property type="entry name" value="HisK_dim/P_sf"/>
</dbReference>
<keyword evidence="12" id="KW-0175">Coiled coil</keyword>
<protein>
    <recommendedName>
        <fullName evidence="3">histidine kinase</fullName>
        <ecNumber evidence="3">2.7.13.3</ecNumber>
    </recommendedName>
</protein>
<dbReference type="SMART" id="SM00065">
    <property type="entry name" value="GAF"/>
    <property type="match status" value="2"/>
</dbReference>
<evidence type="ECO:0000256" key="8">
    <source>
        <dbReference type="ARBA" id="ARBA00022777"/>
    </source>
</evidence>
<keyword evidence="8" id="KW-0418">Kinase</keyword>
<evidence type="ECO:0000313" key="16">
    <source>
        <dbReference type="Proteomes" id="UP000290365"/>
    </source>
</evidence>
<dbReference type="Pfam" id="PF13492">
    <property type="entry name" value="GAF_3"/>
    <property type="match status" value="1"/>
</dbReference>
<dbReference type="GO" id="GO:0005886">
    <property type="term" value="C:plasma membrane"/>
    <property type="evidence" value="ECO:0007669"/>
    <property type="project" value="UniProtKB-SubCell"/>
</dbReference>
<dbReference type="PANTHER" id="PTHR43711">
    <property type="entry name" value="TWO-COMPONENT HISTIDINE KINASE"/>
    <property type="match status" value="1"/>
</dbReference>
<dbReference type="SUPFAM" id="SSF47384">
    <property type="entry name" value="Homodimeric domain of signal transducing histidine kinase"/>
    <property type="match status" value="1"/>
</dbReference>
<dbReference type="EC" id="2.7.13.3" evidence="3"/>
<keyword evidence="10" id="KW-0902">Two-component regulatory system</keyword>
<dbReference type="SUPFAM" id="SSF55781">
    <property type="entry name" value="GAF domain-like"/>
    <property type="match status" value="2"/>
</dbReference>
<evidence type="ECO:0000256" key="10">
    <source>
        <dbReference type="ARBA" id="ARBA00023012"/>
    </source>
</evidence>
<dbReference type="InterPro" id="IPR004358">
    <property type="entry name" value="Sig_transdc_His_kin-like_C"/>
</dbReference>
<name>A0A4P6K065_KTERU</name>
<dbReference type="PROSITE" id="PS50112">
    <property type="entry name" value="PAS"/>
    <property type="match status" value="1"/>
</dbReference>
<dbReference type="Proteomes" id="UP000290365">
    <property type="component" value="Chromosome"/>
</dbReference>
<dbReference type="Gene3D" id="3.30.450.40">
    <property type="match status" value="2"/>
</dbReference>
<dbReference type="InterPro" id="IPR050736">
    <property type="entry name" value="Sensor_HK_Regulatory"/>
</dbReference>
<evidence type="ECO:0000259" key="14">
    <source>
        <dbReference type="PROSITE" id="PS50112"/>
    </source>
</evidence>
<dbReference type="NCBIfam" id="TIGR00229">
    <property type="entry name" value="sensory_box"/>
    <property type="match status" value="1"/>
</dbReference>
<feature type="coiled-coil region" evidence="12">
    <location>
        <begin position="538"/>
        <end position="565"/>
    </location>
</feature>
<dbReference type="InterPro" id="IPR000014">
    <property type="entry name" value="PAS"/>
</dbReference>
<evidence type="ECO:0000259" key="13">
    <source>
        <dbReference type="PROSITE" id="PS50109"/>
    </source>
</evidence>
<keyword evidence="6" id="KW-0808">Transferase</keyword>
<proteinExistence type="predicted"/>
<dbReference type="Pfam" id="PF00512">
    <property type="entry name" value="HisKA"/>
    <property type="match status" value="1"/>
</dbReference>
<dbReference type="CDD" id="cd16922">
    <property type="entry name" value="HATPase_EvgS-ArcB-TorS-like"/>
    <property type="match status" value="1"/>
</dbReference>
<dbReference type="CDD" id="cd00082">
    <property type="entry name" value="HisKA"/>
    <property type="match status" value="1"/>
</dbReference>
<evidence type="ECO:0000256" key="2">
    <source>
        <dbReference type="ARBA" id="ARBA00004236"/>
    </source>
</evidence>
<dbReference type="Pfam" id="PF01590">
    <property type="entry name" value="GAF"/>
    <property type="match status" value="1"/>
</dbReference>
<evidence type="ECO:0000313" key="15">
    <source>
        <dbReference type="EMBL" id="QBD81325.1"/>
    </source>
</evidence>
<keyword evidence="16" id="KW-1185">Reference proteome</keyword>
<gene>
    <name evidence="15" type="ORF">EPA93_37265</name>
</gene>
<evidence type="ECO:0000256" key="9">
    <source>
        <dbReference type="ARBA" id="ARBA00022840"/>
    </source>
</evidence>
<organism evidence="15 16">
    <name type="scientific">Ktedonosporobacter rubrisoli</name>
    <dbReference type="NCBI Taxonomy" id="2509675"/>
    <lineage>
        <taxon>Bacteria</taxon>
        <taxon>Bacillati</taxon>
        <taxon>Chloroflexota</taxon>
        <taxon>Ktedonobacteria</taxon>
        <taxon>Ktedonobacterales</taxon>
        <taxon>Ktedonosporobacteraceae</taxon>
        <taxon>Ktedonosporobacter</taxon>
    </lineage>
</organism>
<dbReference type="InterPro" id="IPR005467">
    <property type="entry name" value="His_kinase_dom"/>
</dbReference>
<dbReference type="FunFam" id="3.30.565.10:FF:000023">
    <property type="entry name" value="PAS domain-containing sensor histidine kinase"/>
    <property type="match status" value="1"/>
</dbReference>
<dbReference type="AlphaFoldDB" id="A0A4P6K065"/>
<dbReference type="Pfam" id="PF08448">
    <property type="entry name" value="PAS_4"/>
    <property type="match status" value="1"/>
</dbReference>
<dbReference type="SMART" id="SM00091">
    <property type="entry name" value="PAS"/>
    <property type="match status" value="1"/>
</dbReference>
<keyword evidence="9" id="KW-0067">ATP-binding</keyword>
<dbReference type="InterPro" id="IPR003594">
    <property type="entry name" value="HATPase_dom"/>
</dbReference>
<dbReference type="SUPFAM" id="SSF55785">
    <property type="entry name" value="PYP-like sensor domain (PAS domain)"/>
    <property type="match status" value="1"/>
</dbReference>